<dbReference type="Gene3D" id="3.40.50.300">
    <property type="entry name" value="P-loop containing nucleotide triphosphate hydrolases"/>
    <property type="match status" value="1"/>
</dbReference>
<dbReference type="SMART" id="SM00382">
    <property type="entry name" value="AAA"/>
    <property type="match status" value="1"/>
</dbReference>
<dbReference type="EMBL" id="JBJDOT010000008">
    <property type="protein sequence ID" value="MFK3863847.1"/>
    <property type="molecule type" value="Genomic_DNA"/>
</dbReference>
<name>A0ABW8KVM2_9GAMM</name>
<dbReference type="PROSITE" id="PS50893">
    <property type="entry name" value="ABC_TRANSPORTER_2"/>
    <property type="match status" value="1"/>
</dbReference>
<keyword evidence="3" id="KW-0536">Nodulation</keyword>
<evidence type="ECO:0000256" key="5">
    <source>
        <dbReference type="ARBA" id="ARBA00022840"/>
    </source>
</evidence>
<dbReference type="InterPro" id="IPR017871">
    <property type="entry name" value="ABC_transporter-like_CS"/>
</dbReference>
<gene>
    <name evidence="7" type="ORF">ACI2JU_08165</name>
</gene>
<dbReference type="Pfam" id="PF00005">
    <property type="entry name" value="ABC_tran"/>
    <property type="match status" value="1"/>
</dbReference>
<sequence>MSLIINNLEKHYKTVTAVNKLSFDVQPGEIFALLGPNGAGKSSLVKMIVGFSSPDSGSIQLNDAGQAYSSIPAHLLGYLPEDRGLYPEKTIKQNLQFFAALHGVKDSEFTQRCDYWLAKFNLTSRLNDPLKSLSKGNQQKIQLITAILHKPKWVILDEPFSGLDPINQELVVEFLAQLKQQGMTVILSAHQMAMVEKLADRVLLLNQGESVLYGKLSNILQSAQNNSIQVVFNDPINQTYFEQLCEHYCVEQIKAQQLTITLKQHQSLNQLLPQLISIGEICEFKNKAQSLHAIYLHAVAEHNAKLDQGTTL</sequence>
<dbReference type="GO" id="GO:0005524">
    <property type="term" value="F:ATP binding"/>
    <property type="evidence" value="ECO:0007669"/>
    <property type="project" value="UniProtKB-KW"/>
</dbReference>
<dbReference type="InterPro" id="IPR025302">
    <property type="entry name" value="DrrA1/2-like_C"/>
</dbReference>
<dbReference type="SUPFAM" id="SSF52540">
    <property type="entry name" value="P-loop containing nucleoside triphosphate hydrolases"/>
    <property type="match status" value="1"/>
</dbReference>
<dbReference type="PANTHER" id="PTHR42711">
    <property type="entry name" value="ABC TRANSPORTER ATP-BINDING PROTEIN"/>
    <property type="match status" value="1"/>
</dbReference>
<reference evidence="7 8" key="1">
    <citation type="submission" date="2024-11" db="EMBL/GenBank/DDBJ databases">
        <title>The Natural Products Discovery Center: Release of the First 8490 Sequenced Strains for Exploring Actinobacteria Biosynthetic Diversity.</title>
        <authorList>
            <person name="Kalkreuter E."/>
            <person name="Kautsar S.A."/>
            <person name="Yang D."/>
            <person name="Bader C.D."/>
            <person name="Teijaro C.N."/>
            <person name="Fluegel L."/>
            <person name="Davis C.M."/>
            <person name="Simpson J.R."/>
            <person name="Lauterbach L."/>
            <person name="Steele A.D."/>
            <person name="Gui C."/>
            <person name="Meng S."/>
            <person name="Li G."/>
            <person name="Viehrig K."/>
            <person name="Ye F."/>
            <person name="Su P."/>
            <person name="Kiefer A.F."/>
            <person name="Nichols A."/>
            <person name="Cepeda A.J."/>
            <person name="Yan W."/>
            <person name="Fan B."/>
            <person name="Jiang Y."/>
            <person name="Adhikari A."/>
            <person name="Zheng C.-J."/>
            <person name="Schuster L."/>
            <person name="Cowan T.M."/>
            <person name="Smanski M.J."/>
            <person name="Chevrette M.G."/>
            <person name="De Carvalho L.P.S."/>
            <person name="Shen B."/>
        </authorList>
    </citation>
    <scope>NUCLEOTIDE SEQUENCE [LARGE SCALE GENOMIC DNA]</scope>
    <source>
        <strain evidence="7 8">NPDC078403</strain>
    </source>
</reference>
<dbReference type="InterPro" id="IPR027417">
    <property type="entry name" value="P-loop_NTPase"/>
</dbReference>
<dbReference type="PROSITE" id="PS00211">
    <property type="entry name" value="ABC_TRANSPORTER_1"/>
    <property type="match status" value="1"/>
</dbReference>
<dbReference type="InterPro" id="IPR050763">
    <property type="entry name" value="ABC_transporter_ATP-binding"/>
</dbReference>
<evidence type="ECO:0000256" key="2">
    <source>
        <dbReference type="ARBA" id="ARBA00022448"/>
    </source>
</evidence>
<dbReference type="RefSeq" id="WP_404675179.1">
    <property type="nucleotide sequence ID" value="NZ_JBJDOT010000008.1"/>
</dbReference>
<keyword evidence="8" id="KW-1185">Reference proteome</keyword>
<accession>A0ABW8KVM2</accession>
<dbReference type="Pfam" id="PF13732">
    <property type="entry name" value="DrrA1-3_C"/>
    <property type="match status" value="1"/>
</dbReference>
<dbReference type="Proteomes" id="UP001620262">
    <property type="component" value="Unassembled WGS sequence"/>
</dbReference>
<protein>
    <submittedName>
        <fullName evidence="7">ABC transporter ATP-binding protein</fullName>
    </submittedName>
</protein>
<evidence type="ECO:0000259" key="6">
    <source>
        <dbReference type="PROSITE" id="PS50893"/>
    </source>
</evidence>
<comment type="caution">
    <text evidence="7">The sequence shown here is derived from an EMBL/GenBank/DDBJ whole genome shotgun (WGS) entry which is preliminary data.</text>
</comment>
<dbReference type="InterPro" id="IPR003439">
    <property type="entry name" value="ABC_transporter-like_ATP-bd"/>
</dbReference>
<dbReference type="InterPro" id="IPR003593">
    <property type="entry name" value="AAA+_ATPase"/>
</dbReference>
<evidence type="ECO:0000313" key="8">
    <source>
        <dbReference type="Proteomes" id="UP001620262"/>
    </source>
</evidence>
<evidence type="ECO:0000256" key="3">
    <source>
        <dbReference type="ARBA" id="ARBA00022458"/>
    </source>
</evidence>
<proteinExistence type="inferred from homology"/>
<evidence type="ECO:0000256" key="4">
    <source>
        <dbReference type="ARBA" id="ARBA00022741"/>
    </source>
</evidence>
<keyword evidence="2" id="KW-0813">Transport</keyword>
<comment type="similarity">
    <text evidence="1">Belongs to the ABC transporter superfamily.</text>
</comment>
<feature type="domain" description="ABC transporter" evidence="6">
    <location>
        <begin position="3"/>
        <end position="232"/>
    </location>
</feature>
<evidence type="ECO:0000313" key="7">
    <source>
        <dbReference type="EMBL" id="MFK3863847.1"/>
    </source>
</evidence>
<keyword evidence="5 7" id="KW-0067">ATP-binding</keyword>
<dbReference type="PANTHER" id="PTHR42711:SF5">
    <property type="entry name" value="ABC TRANSPORTER ATP-BINDING PROTEIN NATA"/>
    <property type="match status" value="1"/>
</dbReference>
<evidence type="ECO:0000256" key="1">
    <source>
        <dbReference type="ARBA" id="ARBA00005417"/>
    </source>
</evidence>
<keyword evidence="4" id="KW-0547">Nucleotide-binding</keyword>
<organism evidence="7 8">
    <name type="scientific">Pseudoalteromonas rhizosphaerae</name>
    <dbReference type="NCBI Taxonomy" id="2518973"/>
    <lineage>
        <taxon>Bacteria</taxon>
        <taxon>Pseudomonadati</taxon>
        <taxon>Pseudomonadota</taxon>
        <taxon>Gammaproteobacteria</taxon>
        <taxon>Alteromonadales</taxon>
        <taxon>Pseudoalteromonadaceae</taxon>
        <taxon>Pseudoalteromonas</taxon>
    </lineage>
</organism>